<comment type="caution">
    <text evidence="1">The sequence shown here is derived from an EMBL/GenBank/DDBJ whole genome shotgun (WGS) entry which is preliminary data.</text>
</comment>
<reference evidence="1 2" key="1">
    <citation type="submission" date="2024-08" db="EMBL/GenBank/DDBJ databases">
        <authorList>
            <person name="Lu H."/>
        </authorList>
    </citation>
    <scope>NUCLEOTIDE SEQUENCE [LARGE SCALE GENOMIC DNA]</scope>
    <source>
        <strain evidence="1 2">LKC17W</strain>
    </source>
</reference>
<accession>A0ABW7FGG2</accession>
<evidence type="ECO:0000313" key="2">
    <source>
        <dbReference type="Proteomes" id="UP001606301"/>
    </source>
</evidence>
<name>A0ABW7FGG2_9BURK</name>
<sequence>MFVSSLAHDFTPGAMLRRAQQPLSEDVLRKLAPSVFAESAHDSRSARYAYVATMEILRGLSREGFEVYSAKQSTTRNADKQGHTKHMLRLRHRSMQALAVGDSAPEIVLINSHDGSSSYQMMGGMYRLACNNGLMVPDGVCQTVKVQHSGKILDKVTEGAFEVLDGLTRVIESRDEMRALTLNEGEQRAFARAAALLRFEPAEGTDALPVTPEQVNRARRVEDRAGDLWTTFNRVQENIVRGGLRGATVDANGRRQVRRTREVNGIDQDVKLNRALWTLAEEMRNLKA</sequence>
<dbReference type="Pfam" id="PF06067">
    <property type="entry name" value="DUF932"/>
    <property type="match status" value="1"/>
</dbReference>
<evidence type="ECO:0000313" key="1">
    <source>
        <dbReference type="EMBL" id="MFG6440501.1"/>
    </source>
</evidence>
<dbReference type="InterPro" id="IPR026325">
    <property type="entry name" value="DUF932"/>
</dbReference>
<dbReference type="Proteomes" id="UP001606301">
    <property type="component" value="Unassembled WGS sequence"/>
</dbReference>
<proteinExistence type="predicted"/>
<protein>
    <submittedName>
        <fullName evidence="1">DUF932 domain-containing protein</fullName>
    </submittedName>
</protein>
<gene>
    <name evidence="1" type="ORF">ACG0Z3_07380</name>
</gene>
<keyword evidence="2" id="KW-1185">Reference proteome</keyword>
<dbReference type="RefSeq" id="WP_394396633.1">
    <property type="nucleotide sequence ID" value="NZ_JBIGHW010000003.1"/>
</dbReference>
<organism evidence="1 2">
    <name type="scientific">Pelomonas margarita</name>
    <dbReference type="NCBI Taxonomy" id="3299031"/>
    <lineage>
        <taxon>Bacteria</taxon>
        <taxon>Pseudomonadati</taxon>
        <taxon>Pseudomonadota</taxon>
        <taxon>Betaproteobacteria</taxon>
        <taxon>Burkholderiales</taxon>
        <taxon>Sphaerotilaceae</taxon>
        <taxon>Roseateles</taxon>
    </lineage>
</organism>
<dbReference type="EMBL" id="JBIGHW010000003">
    <property type="protein sequence ID" value="MFG6440501.1"/>
    <property type="molecule type" value="Genomic_DNA"/>
</dbReference>